<feature type="chain" id="PRO_5014801575" description="DUF306 domain-containing protein" evidence="2">
    <location>
        <begin position="21"/>
        <end position="294"/>
    </location>
</feature>
<evidence type="ECO:0000313" key="4">
    <source>
        <dbReference type="EMBL" id="PLW69203.1"/>
    </source>
</evidence>
<dbReference type="Gene3D" id="2.40.128.270">
    <property type="match status" value="1"/>
</dbReference>
<feature type="domain" description="DUF306" evidence="3">
    <location>
        <begin position="183"/>
        <end position="290"/>
    </location>
</feature>
<dbReference type="OrthoDB" id="5348860at2"/>
<sequence length="294" mass="31655">MITISATLRILLVSTLLAVAACGADKAPSPLIPEGGKERQMSRIEGEVFYRERMMLPPGAELEVQLQDISRADAMATVIATVMQQLQSAPPYPFAIEYDPDSIDPRMRYALRAIISMGDRLLFTSTEYIDPFTGGSIEIMVQRVAEPVDKAAAVEQAASPESGIASTPARSRSSDDEVSAPAVWELVTLAGEPAPTGADGNPVQLSMNSEDSTAAGFSGCNRYSGKFSSEGSSAHGTPIKFGPLAGTMRFCAEGDELERAYLKMLDSVDAYRMRGEGLELMQGDRVVSTFKQRR</sequence>
<reference evidence="4 5" key="1">
    <citation type="submission" date="2018-01" db="EMBL/GenBank/DDBJ databases">
        <title>The draft genome sequence of Halioglobus lutimaris HF004.</title>
        <authorList>
            <person name="Du Z.-J."/>
            <person name="Shi M.-J."/>
        </authorList>
    </citation>
    <scope>NUCLEOTIDE SEQUENCE [LARGE SCALE GENOMIC DNA]</scope>
    <source>
        <strain evidence="4 5">HF004</strain>
    </source>
</reference>
<feature type="signal peptide" evidence="2">
    <location>
        <begin position="1"/>
        <end position="20"/>
    </location>
</feature>
<dbReference type="InterPro" id="IPR038670">
    <property type="entry name" value="HslJ-like_sf"/>
</dbReference>
<evidence type="ECO:0000259" key="3">
    <source>
        <dbReference type="Pfam" id="PF03724"/>
    </source>
</evidence>
<evidence type="ECO:0000256" key="1">
    <source>
        <dbReference type="SAM" id="MobiDB-lite"/>
    </source>
</evidence>
<dbReference type="Proteomes" id="UP000235005">
    <property type="component" value="Unassembled WGS sequence"/>
</dbReference>
<dbReference type="Pfam" id="PF03724">
    <property type="entry name" value="META"/>
    <property type="match status" value="1"/>
</dbReference>
<keyword evidence="2" id="KW-0732">Signal</keyword>
<evidence type="ECO:0000313" key="5">
    <source>
        <dbReference type="Proteomes" id="UP000235005"/>
    </source>
</evidence>
<dbReference type="InterPro" id="IPR053196">
    <property type="entry name" value="Lipoprotein_YbaY-like"/>
</dbReference>
<dbReference type="InterPro" id="IPR005184">
    <property type="entry name" value="DUF306_Meta_HslJ"/>
</dbReference>
<gene>
    <name evidence="4" type="ORF">C0039_09070</name>
</gene>
<evidence type="ECO:0000256" key="2">
    <source>
        <dbReference type="SAM" id="SignalP"/>
    </source>
</evidence>
<organism evidence="4 5">
    <name type="scientific">Pseudohalioglobus lutimaris</name>
    <dbReference type="NCBI Taxonomy" id="1737061"/>
    <lineage>
        <taxon>Bacteria</taxon>
        <taxon>Pseudomonadati</taxon>
        <taxon>Pseudomonadota</taxon>
        <taxon>Gammaproteobacteria</taxon>
        <taxon>Cellvibrionales</taxon>
        <taxon>Halieaceae</taxon>
        <taxon>Pseudohalioglobus</taxon>
    </lineage>
</organism>
<dbReference type="EMBL" id="PKUS01000008">
    <property type="protein sequence ID" value="PLW69203.1"/>
    <property type="molecule type" value="Genomic_DNA"/>
</dbReference>
<comment type="caution">
    <text evidence="4">The sequence shown here is derived from an EMBL/GenBank/DDBJ whole genome shotgun (WGS) entry which is preliminary data.</text>
</comment>
<accession>A0A2N5X405</accession>
<keyword evidence="5" id="KW-1185">Reference proteome</keyword>
<dbReference type="AlphaFoldDB" id="A0A2N5X405"/>
<feature type="region of interest" description="Disordered" evidence="1">
    <location>
        <begin position="155"/>
        <end position="177"/>
    </location>
</feature>
<proteinExistence type="predicted"/>
<dbReference type="PANTHER" id="PTHR38013:SF1">
    <property type="entry name" value="GLYCOPROTEIN_POLYSACCHARIDE METABOLISM"/>
    <property type="match status" value="1"/>
</dbReference>
<dbReference type="InterPro" id="IPR039366">
    <property type="entry name" value="Pilotin"/>
</dbReference>
<dbReference type="PANTHER" id="PTHR38013">
    <property type="entry name" value="GLYCOPROTEIN/POLYSACCHARIDE METABOLISM"/>
    <property type="match status" value="1"/>
</dbReference>
<dbReference type="Pfam" id="PF09619">
    <property type="entry name" value="YscW"/>
    <property type="match status" value="1"/>
</dbReference>
<name>A0A2N5X405_9GAMM</name>
<protein>
    <recommendedName>
        <fullName evidence="3">DUF306 domain-containing protein</fullName>
    </recommendedName>
</protein>